<feature type="transmembrane region" description="Helical" evidence="1">
    <location>
        <begin position="67"/>
        <end position="84"/>
    </location>
</feature>
<sequence>MQISMLQQAKIKEGGSLVKKFLLLFVFFGVIAFGATNVPNTHLIYTWGYASLMNETLQALRGLLQDSGKILFSISALIGLAVYIFRSSYNDKLNPLFEIGKFFVVALVIAFLFFRTSNDSTHRFMVFDEVTTEVYMVDGIPLGVGATLSFFSRLERGILMAMEKHYSTPDSLSMRNAGVGFSTKAIMNLSYFRNSNSDYVLKYNMDNYIGICYNYNVRYDPNVKQIEYSDNLYRDLIQGQALVLTRGLIAPVMDENRNIEVSNCEVLSKTIQEQFSKLADSNVKSYLKMLNPSQANQANVEASATALSSIYRSNWNGSRDMLQQFMLINFMRDGIRNMEKMYDLGAGTLSTPHSIAHYNLFNQMQQQGFLAQTYLPLIKVYLSMIAASISWIIALLTVALGTAKWLKMYFILFLWLIIWTPMISLINYFNDLNLMSVFSAMKDTGSGMAMTFAGNTDFFMKVIENANVLNYLVMGTALLSFAIATASGMGFVSFASQLTQGLQGSARTASTFQQQQATATEAKMAIGEEVYVSQPAMNMVNSASWNNGVSSMNSFTFGKWGMQTNADYNIGEGALTFRMGNDGNVISANSSVVGMNAMKSHITQSAENISNDIGSNLATQNTEQVNASYQKALNASNQTGAGTANEIGHQAIEDLQKQGIITKEQADQIQLSGGLLKYVGFGASTSDTDRVSDSLSKAEQDRISEAYKLAFTKNALLNDSVSNAMSESVNHTDSNALQESMNMSKNYQQTMQRADNLNVNTLKDELQNGAREMFGAETWDNANIHQRGEMVKEFGTRLIQGDLAGTHITAQDAGVNENVTAYYNLNGKANVSGFYNSHQGDVRSQDNVNIGSVASDEKIQKLDENIYHHNTNKNDEYDKKRMSLEAETGVGNLGKVSANVDGAIETVKEVASNFPKVTLGTYVMSEFARNVAIDGEKDKNAFLDNSSETKEILNLKY</sequence>
<dbReference type="InterPro" id="IPR012931">
    <property type="entry name" value="TraG_N_Proteobacteria"/>
</dbReference>
<feature type="transmembrane region" description="Helical" evidence="1">
    <location>
        <begin position="468"/>
        <end position="492"/>
    </location>
</feature>
<gene>
    <name evidence="3" type="ORF">HPU229336_05040</name>
</gene>
<accession>A0AAW3J7K4</accession>
<feature type="transmembrane region" description="Helical" evidence="1">
    <location>
        <begin position="96"/>
        <end position="114"/>
    </location>
</feature>
<keyword evidence="1" id="KW-0472">Membrane</keyword>
<proteinExistence type="predicted"/>
<feature type="transmembrane region" description="Helical" evidence="1">
    <location>
        <begin position="21"/>
        <end position="47"/>
    </location>
</feature>
<keyword evidence="1" id="KW-0812">Transmembrane</keyword>
<feature type="transmembrane region" description="Helical" evidence="1">
    <location>
        <begin position="134"/>
        <end position="154"/>
    </location>
</feature>
<dbReference type="AlphaFoldDB" id="A0AAW3J7K4"/>
<comment type="caution">
    <text evidence="3">The sequence shown here is derived from an EMBL/GenBank/DDBJ whole genome shotgun (WGS) entry which is preliminary data.</text>
</comment>
<dbReference type="Proteomes" id="UP000037800">
    <property type="component" value="Unassembled WGS sequence"/>
</dbReference>
<evidence type="ECO:0000256" key="1">
    <source>
        <dbReference type="SAM" id="Phobius"/>
    </source>
</evidence>
<dbReference type="Pfam" id="PF07916">
    <property type="entry name" value="TraG_N"/>
    <property type="match status" value="1"/>
</dbReference>
<evidence type="ECO:0000259" key="2">
    <source>
        <dbReference type="Pfam" id="PF07916"/>
    </source>
</evidence>
<reference evidence="3 4" key="1">
    <citation type="submission" date="2014-06" db="EMBL/GenBank/DDBJ databases">
        <title>Helicobacter pullorum isolates in fresh chicken meat - phenotypic and genotypic features.</title>
        <authorList>
            <person name="Borges V."/>
            <person name="Santos A."/>
            <person name="Correia C.B."/>
            <person name="Saraiva M."/>
            <person name="Menard A."/>
            <person name="Vieira L."/>
            <person name="Sampaio D.A."/>
            <person name="Gomes J.P."/>
            <person name="Oleastro M."/>
        </authorList>
    </citation>
    <scope>NUCLEOTIDE SEQUENCE [LARGE SCALE GENOMIC DNA]</scope>
    <source>
        <strain evidence="3 4">229336/12</strain>
    </source>
</reference>
<evidence type="ECO:0000313" key="4">
    <source>
        <dbReference type="Proteomes" id="UP000037800"/>
    </source>
</evidence>
<feature type="domain" description="TraG N-terminal Proteobacteria" evidence="2">
    <location>
        <begin position="44"/>
        <end position="503"/>
    </location>
</feature>
<evidence type="ECO:0000313" key="3">
    <source>
        <dbReference type="EMBL" id="KPH50069.1"/>
    </source>
</evidence>
<name>A0AAW3J7K4_9HELI</name>
<dbReference type="EMBL" id="JNUR01000035">
    <property type="protein sequence ID" value="KPH50069.1"/>
    <property type="molecule type" value="Genomic_DNA"/>
</dbReference>
<organism evidence="3 4">
    <name type="scientific">Helicobacter pullorum</name>
    <dbReference type="NCBI Taxonomy" id="35818"/>
    <lineage>
        <taxon>Bacteria</taxon>
        <taxon>Pseudomonadati</taxon>
        <taxon>Campylobacterota</taxon>
        <taxon>Epsilonproteobacteria</taxon>
        <taxon>Campylobacterales</taxon>
        <taxon>Helicobacteraceae</taxon>
        <taxon>Helicobacter</taxon>
    </lineage>
</organism>
<protein>
    <recommendedName>
        <fullName evidence="2">TraG N-terminal Proteobacteria domain-containing protein</fullName>
    </recommendedName>
</protein>
<feature type="transmembrane region" description="Helical" evidence="1">
    <location>
        <begin position="380"/>
        <end position="401"/>
    </location>
</feature>
<feature type="transmembrane region" description="Helical" evidence="1">
    <location>
        <begin position="408"/>
        <end position="429"/>
    </location>
</feature>
<keyword evidence="1" id="KW-1133">Transmembrane helix</keyword>